<dbReference type="GO" id="GO:0016020">
    <property type="term" value="C:membrane"/>
    <property type="evidence" value="ECO:0007669"/>
    <property type="project" value="InterPro"/>
</dbReference>
<evidence type="ECO:0008006" key="5">
    <source>
        <dbReference type="Google" id="ProtNLM"/>
    </source>
</evidence>
<keyword evidence="4" id="KW-1185">Reference proteome</keyword>
<evidence type="ECO:0000313" key="4">
    <source>
        <dbReference type="Proteomes" id="UP000253046"/>
    </source>
</evidence>
<feature type="compositionally biased region" description="Low complexity" evidence="1">
    <location>
        <begin position="17"/>
        <end position="31"/>
    </location>
</feature>
<feature type="region of interest" description="Disordered" evidence="1">
    <location>
        <begin position="1"/>
        <end position="41"/>
    </location>
</feature>
<protein>
    <recommendedName>
        <fullName evidence="5">Fluke</fullName>
    </recommendedName>
</protein>
<name>A0A366I9U3_9GAMM</name>
<gene>
    <name evidence="3" type="ORF">DES54_10356</name>
</gene>
<feature type="region of interest" description="Disordered" evidence="1">
    <location>
        <begin position="253"/>
        <end position="289"/>
    </location>
</feature>
<reference evidence="3 4" key="1">
    <citation type="submission" date="2018-06" db="EMBL/GenBank/DDBJ databases">
        <title>Genomic Encyclopedia of Type Strains, Phase IV (KMG-IV): sequencing the most valuable type-strain genomes for metagenomic binning, comparative biology and taxonomic classification.</title>
        <authorList>
            <person name="Goeker M."/>
        </authorList>
    </citation>
    <scope>NUCLEOTIDE SEQUENCE [LARGE SCALE GENOMIC DNA]</scope>
    <source>
        <strain evidence="3 4">DSM 30166</strain>
    </source>
</reference>
<accession>A0A366I9U3</accession>
<sequence>MQPVSGPGAPLPGERSANATTPATTTGLTAARGGDQPLTPAQRTTLENLVLKVAALTTSKATEVWSNVRQELGLTENAELQSRHYQPAEQLLQTRLTQAQDNGERQQLLQRVTDMLSQGNNRQAVSDFIRQQFGHTVLGSLSNAQLKQVVTLLQHGQSPLSTTAAGSAQATSNAPDRPLLPAEQNSLNQLVSRVAAQTGEPSSRIWTTLMTMQNLTTGDAIPLKNLQLLTQFLQTQVTLQQAIQSQQASSLLSPQQAAQPNTAGNAITGQPASTNGNSPALTNATLATPPGAATPTAFAASPLAVLQGALPQPLSAQEQQMLLDYTQARFAPGLQTPLTLMQINDVLTFLFTQRLQRAQESDGATSPLYPHPLFNPLIASLPLNWQALFHRPLFLVIVSLCVVGFLLWILL</sequence>
<feature type="compositionally biased region" description="Polar residues" evidence="1">
    <location>
        <begin position="260"/>
        <end position="278"/>
    </location>
</feature>
<evidence type="ECO:0000256" key="2">
    <source>
        <dbReference type="SAM" id="Phobius"/>
    </source>
</evidence>
<feature type="compositionally biased region" description="Low complexity" evidence="1">
    <location>
        <begin position="279"/>
        <end position="289"/>
    </location>
</feature>
<dbReference type="OrthoDB" id="6497287at2"/>
<evidence type="ECO:0000256" key="1">
    <source>
        <dbReference type="SAM" id="MobiDB-lite"/>
    </source>
</evidence>
<dbReference type="AlphaFoldDB" id="A0A366I9U3"/>
<dbReference type="RefSeq" id="WP_113865062.1">
    <property type="nucleotide sequence ID" value="NZ_AGJP01000001.1"/>
</dbReference>
<feature type="region of interest" description="Disordered" evidence="1">
    <location>
        <begin position="160"/>
        <end position="181"/>
    </location>
</feature>
<feature type="compositionally biased region" description="Low complexity" evidence="1">
    <location>
        <begin position="161"/>
        <end position="174"/>
    </location>
</feature>
<keyword evidence="2" id="KW-0472">Membrane</keyword>
<proteinExistence type="predicted"/>
<organism evidence="3 4">
    <name type="scientific">Brenneria salicis ATCC 15712 = DSM 30166</name>
    <dbReference type="NCBI Taxonomy" id="714314"/>
    <lineage>
        <taxon>Bacteria</taxon>
        <taxon>Pseudomonadati</taxon>
        <taxon>Pseudomonadota</taxon>
        <taxon>Gammaproteobacteria</taxon>
        <taxon>Enterobacterales</taxon>
        <taxon>Pectobacteriaceae</taxon>
        <taxon>Brenneria</taxon>
    </lineage>
</organism>
<dbReference type="EMBL" id="QNRY01000003">
    <property type="protein sequence ID" value="RBP66527.1"/>
    <property type="molecule type" value="Genomic_DNA"/>
</dbReference>
<dbReference type="GO" id="GO:0010468">
    <property type="term" value="P:regulation of gene expression"/>
    <property type="evidence" value="ECO:0007669"/>
    <property type="project" value="InterPro"/>
</dbReference>
<evidence type="ECO:0000313" key="3">
    <source>
        <dbReference type="EMBL" id="RBP66527.1"/>
    </source>
</evidence>
<dbReference type="NCBIfam" id="NF007987">
    <property type="entry name" value="PRK10715.1"/>
    <property type="match status" value="1"/>
</dbReference>
<feature type="transmembrane region" description="Helical" evidence="2">
    <location>
        <begin position="392"/>
        <end position="410"/>
    </location>
</feature>
<dbReference type="Proteomes" id="UP000253046">
    <property type="component" value="Unassembled WGS sequence"/>
</dbReference>
<dbReference type="InterPro" id="IPR023597">
    <property type="entry name" value="Flagellar_regulator_Flk"/>
</dbReference>
<keyword evidence="2" id="KW-0812">Transmembrane</keyword>
<keyword evidence="2" id="KW-1133">Transmembrane helix</keyword>
<comment type="caution">
    <text evidence="3">The sequence shown here is derived from an EMBL/GenBank/DDBJ whole genome shotgun (WGS) entry which is preliminary data.</text>
</comment>